<proteinExistence type="predicted"/>
<dbReference type="GO" id="GO:0009036">
    <property type="term" value="F:type II site-specific deoxyribonuclease activity"/>
    <property type="evidence" value="ECO:0007669"/>
    <property type="project" value="InterPro"/>
</dbReference>
<dbReference type="KEGG" id="smur:BWP33_02040"/>
<dbReference type="REBASE" id="42515">
    <property type="entry name" value="Smu29453ORF109P"/>
</dbReference>
<keyword evidence="2" id="KW-1185">Reference proteome</keyword>
<evidence type="ECO:0008006" key="3">
    <source>
        <dbReference type="Google" id="ProtNLM"/>
    </source>
</evidence>
<dbReference type="eggNOG" id="ENOG502Z9W2">
    <property type="taxonomic scope" value="Bacteria"/>
</dbReference>
<dbReference type="EMBL" id="ADCY02000002">
    <property type="protein sequence ID" value="EFG31715.1"/>
    <property type="molecule type" value="Genomic_DNA"/>
</dbReference>
<sequence>MSNIINAIYNLVTDFENNFNRENHGLNRANQMGEALEEWVKDLFANTLHTQNEQQRLARLSETFSYLGNQNNPPDMILKNGDAIEVKKVIGKDATLALNSSYPKDKLLASSPLLTQECRNCEPNWREKDIIYVVGVVPKNQPLQSLCMVYGVDYAANHMIYERIRHTIVTGIQQIPDVEFTETNELAKVKKIDPLGITDLRVRGMWSIANPFKVFNYLYQRDFERPFNLMCLINLEKYQSFNNTEDIEQLVGQVPDFSIADVMIKNPNNPAQLKPAKLITFKR</sequence>
<protein>
    <recommendedName>
        <fullName evidence="3">NgoPII family restriction endonuclease</fullName>
    </recommendedName>
</protein>
<reference evidence="1 2" key="2">
    <citation type="submission" date="2011-10" db="EMBL/GenBank/DDBJ databases">
        <title>The Genome Sequence of Simonsiella muelleri ATCC 29453.</title>
        <authorList>
            <consortium name="The Broad Institute Genome Sequencing Platform"/>
            <consortium name="The Broad Institute Genome Sequencing Center for Infectious Disease"/>
            <person name="Earl A."/>
            <person name="Ward D."/>
            <person name="Feldgarden M."/>
            <person name="Gevers D."/>
            <person name="Izard J."/>
            <person name="Baranova O.V."/>
            <person name="Blanton J.M."/>
            <person name="Tanner A.C."/>
            <person name="Dewhirst F."/>
            <person name="Young S.K."/>
            <person name="Zeng Q."/>
            <person name="Gargeya S."/>
            <person name="Fitzgerald M."/>
            <person name="Haas B."/>
            <person name="Abouelleil A."/>
            <person name="Alvarado L."/>
            <person name="Arachchi H.M."/>
            <person name="Berlin A."/>
            <person name="Brown A."/>
            <person name="Chapman S.B."/>
            <person name="Chen Z."/>
            <person name="Dunbar C."/>
            <person name="Freedman E."/>
            <person name="Gearin G."/>
            <person name="Goldberg J."/>
            <person name="Griggs A."/>
            <person name="Gujja S."/>
            <person name="Heiman D."/>
            <person name="Howarth C."/>
            <person name="Larson L."/>
            <person name="Lui A."/>
            <person name="MacDonald P.J.P."/>
            <person name="Montmayeur A."/>
            <person name="Murphy C."/>
            <person name="Neiman D."/>
            <person name="Pearson M."/>
            <person name="Priest M."/>
            <person name="Roberts A."/>
            <person name="Saif S."/>
            <person name="Shea T."/>
            <person name="Shenoy N."/>
            <person name="Sisk P."/>
            <person name="Stolte C."/>
            <person name="Sykes S."/>
            <person name="Wortman J."/>
            <person name="Nusbaum C."/>
            <person name="Birren B."/>
        </authorList>
    </citation>
    <scope>NUCLEOTIDE SEQUENCE [LARGE SCALE GENOMIC DNA]</scope>
    <source>
        <strain evidence="1 2">ATCC 29453</strain>
    </source>
</reference>
<dbReference type="OrthoDB" id="8610000at2"/>
<dbReference type="Pfam" id="PF09521">
    <property type="entry name" value="RE_NgoPII"/>
    <property type="match status" value="1"/>
</dbReference>
<dbReference type="RefSeq" id="WP_002641035.1">
    <property type="nucleotide sequence ID" value="NZ_CP019448.1"/>
</dbReference>
<dbReference type="GO" id="GO:0003677">
    <property type="term" value="F:DNA binding"/>
    <property type="evidence" value="ECO:0007669"/>
    <property type="project" value="InterPro"/>
</dbReference>
<dbReference type="AlphaFoldDB" id="V9H9F6"/>
<gene>
    <name evidence="1" type="ORF">HMPREF9021_00110</name>
</gene>
<dbReference type="InterPro" id="IPR019046">
    <property type="entry name" value="Restrct_endonuc_II_NgoPII"/>
</dbReference>
<accession>V9H9F6</accession>
<dbReference type="Proteomes" id="UP000017813">
    <property type="component" value="Unassembled WGS sequence"/>
</dbReference>
<dbReference type="GO" id="GO:0009307">
    <property type="term" value="P:DNA restriction-modification system"/>
    <property type="evidence" value="ECO:0007669"/>
    <property type="project" value="InterPro"/>
</dbReference>
<dbReference type="HOGENOM" id="CLU_085317_0_0_4"/>
<organism evidence="1 2">
    <name type="scientific">Simonsiella muelleri ATCC 29453</name>
    <dbReference type="NCBI Taxonomy" id="641147"/>
    <lineage>
        <taxon>Bacteria</taxon>
        <taxon>Pseudomonadati</taxon>
        <taxon>Pseudomonadota</taxon>
        <taxon>Betaproteobacteria</taxon>
        <taxon>Neisseriales</taxon>
        <taxon>Neisseriaceae</taxon>
        <taxon>Simonsiella</taxon>
    </lineage>
</organism>
<evidence type="ECO:0000313" key="1">
    <source>
        <dbReference type="EMBL" id="EFG31715.1"/>
    </source>
</evidence>
<reference evidence="1 2" key="1">
    <citation type="submission" date="2010-03" db="EMBL/GenBank/DDBJ databases">
        <authorList>
            <consortium name="The Broad Institute Genome Sequencing Platform"/>
            <person name="Ward D."/>
            <person name="Earl A."/>
            <person name="Feldgarden M."/>
            <person name="Gevers D."/>
            <person name="Young S."/>
            <person name="Zeng Q."/>
            <person name="Koehrsen M."/>
            <person name="Alvarado L."/>
            <person name="Berlin A.M."/>
            <person name="Borenstein D."/>
            <person name="Chapman S.B."/>
            <person name="Chen Z."/>
            <person name="Engels R."/>
            <person name="Freedman E."/>
            <person name="Gellesch M."/>
            <person name="Goldberg J."/>
            <person name="Griggs A."/>
            <person name="Gujja S."/>
            <person name="Heilman E.R."/>
            <person name="Heiman D.I."/>
            <person name="Hepburn T.A."/>
            <person name="Howarth C."/>
            <person name="Jen D."/>
            <person name="Larson L."/>
            <person name="Mehta T."/>
            <person name="Park D."/>
            <person name="Pearson M."/>
            <person name="Richards J."/>
            <person name="Roberts A."/>
            <person name="Saif S."/>
            <person name="Shea T.D."/>
            <person name="Shenoy N."/>
            <person name="Sisk P."/>
            <person name="Stolte C."/>
            <person name="Sykes S.N."/>
            <person name="Walk T."/>
            <person name="White J."/>
            <person name="Yandava C."/>
            <person name="Izard J."/>
            <person name="Baranova O.V."/>
            <person name="Blanton J.M."/>
            <person name="Tanner A.C."/>
            <person name="Dewhirst F."/>
            <person name="Haas B."/>
            <person name="Nusbaum C."/>
            <person name="Birren B."/>
        </authorList>
    </citation>
    <scope>NUCLEOTIDE SEQUENCE [LARGE SCALE GENOMIC DNA]</scope>
    <source>
        <strain evidence="1 2">ATCC 29453</strain>
    </source>
</reference>
<dbReference type="STRING" id="641147.HMPREF9021_00110"/>
<name>V9H9F6_9NEIS</name>
<evidence type="ECO:0000313" key="2">
    <source>
        <dbReference type="Proteomes" id="UP000017813"/>
    </source>
</evidence>
<comment type="caution">
    <text evidence="1">The sequence shown here is derived from an EMBL/GenBank/DDBJ whole genome shotgun (WGS) entry which is preliminary data.</text>
</comment>